<dbReference type="EMBL" id="JADGMS010000016">
    <property type="protein sequence ID" value="KAF9666110.1"/>
    <property type="molecule type" value="Genomic_DNA"/>
</dbReference>
<feature type="chain" id="PRO_5032590359" description="ER lumen protein-retaining receptor" evidence="12">
    <location>
        <begin position="32"/>
        <end position="252"/>
    </location>
</feature>
<reference evidence="13 14" key="1">
    <citation type="submission" date="2020-10" db="EMBL/GenBank/DDBJ databases">
        <title>Plant Genome Project.</title>
        <authorList>
            <person name="Zhang R.-G."/>
        </authorList>
    </citation>
    <scope>NUCLEOTIDE SEQUENCE [LARGE SCALE GENOMIC DNA]</scope>
    <source>
        <strain evidence="13">FAFU-HL-1</strain>
        <tissue evidence="13">Leaf</tissue>
    </source>
</reference>
<organism evidence="13 14">
    <name type="scientific">Salix dunnii</name>
    <dbReference type="NCBI Taxonomy" id="1413687"/>
    <lineage>
        <taxon>Eukaryota</taxon>
        <taxon>Viridiplantae</taxon>
        <taxon>Streptophyta</taxon>
        <taxon>Embryophyta</taxon>
        <taxon>Tracheophyta</taxon>
        <taxon>Spermatophyta</taxon>
        <taxon>Magnoliopsida</taxon>
        <taxon>eudicotyledons</taxon>
        <taxon>Gunneridae</taxon>
        <taxon>Pentapetalae</taxon>
        <taxon>rosids</taxon>
        <taxon>fabids</taxon>
        <taxon>Malpighiales</taxon>
        <taxon>Salicaceae</taxon>
        <taxon>Saliceae</taxon>
        <taxon>Salix</taxon>
    </lineage>
</organism>
<comment type="similarity">
    <text evidence="2 11">Belongs to the ERD2 family.</text>
</comment>
<keyword evidence="9 11" id="KW-0472">Membrane</keyword>
<evidence type="ECO:0000256" key="12">
    <source>
        <dbReference type="SAM" id="SignalP"/>
    </source>
</evidence>
<keyword evidence="14" id="KW-1185">Reference proteome</keyword>
<dbReference type="PROSITE" id="PS00952">
    <property type="entry name" value="ER_LUMEN_RECEPTOR_2"/>
    <property type="match status" value="1"/>
</dbReference>
<dbReference type="AlphaFoldDB" id="A0A835MHF6"/>
<proteinExistence type="inferred from homology"/>
<dbReference type="GO" id="GO:0005789">
    <property type="term" value="C:endoplasmic reticulum membrane"/>
    <property type="evidence" value="ECO:0007669"/>
    <property type="project" value="UniProtKB-SubCell"/>
</dbReference>
<evidence type="ECO:0000256" key="11">
    <source>
        <dbReference type="RuleBase" id="RU000634"/>
    </source>
</evidence>
<keyword evidence="5 11" id="KW-0256">Endoplasmic reticulum</keyword>
<keyword evidence="6" id="KW-0931">ER-Golgi transport</keyword>
<dbReference type="OrthoDB" id="7694678at2759"/>
<keyword evidence="8 11" id="KW-1133">Transmembrane helix</keyword>
<feature type="transmembrane region" description="Helical" evidence="11">
    <location>
        <begin position="70"/>
        <end position="89"/>
    </location>
</feature>
<evidence type="ECO:0000256" key="3">
    <source>
        <dbReference type="ARBA" id="ARBA00022448"/>
    </source>
</evidence>
<evidence type="ECO:0000256" key="8">
    <source>
        <dbReference type="ARBA" id="ARBA00022989"/>
    </source>
</evidence>
<keyword evidence="10 11" id="KW-0675">Receptor</keyword>
<dbReference type="Pfam" id="PF00810">
    <property type="entry name" value="ER_lumen_recept"/>
    <property type="match status" value="1"/>
</dbReference>
<keyword evidence="4 11" id="KW-0812">Transmembrane</keyword>
<gene>
    <name evidence="13" type="ORF">SADUNF_Sadunf16G0194600</name>
</gene>
<name>A0A835MHF6_9ROSI</name>
<evidence type="ECO:0000256" key="4">
    <source>
        <dbReference type="ARBA" id="ARBA00022692"/>
    </source>
</evidence>
<dbReference type="GO" id="GO:0006621">
    <property type="term" value="P:protein retention in ER lumen"/>
    <property type="evidence" value="ECO:0007669"/>
    <property type="project" value="InterPro"/>
</dbReference>
<evidence type="ECO:0000313" key="13">
    <source>
        <dbReference type="EMBL" id="KAF9666110.1"/>
    </source>
</evidence>
<dbReference type="Proteomes" id="UP000657918">
    <property type="component" value="Chromosome 16"/>
</dbReference>
<evidence type="ECO:0000256" key="1">
    <source>
        <dbReference type="ARBA" id="ARBA00004477"/>
    </source>
</evidence>
<dbReference type="GO" id="GO:0016192">
    <property type="term" value="P:vesicle-mediated transport"/>
    <property type="evidence" value="ECO:0007669"/>
    <property type="project" value="UniProtKB-KW"/>
</dbReference>
<protein>
    <recommendedName>
        <fullName evidence="11">ER lumen protein-retaining receptor</fullName>
    </recommendedName>
</protein>
<feature type="transmembrane region" description="Helical" evidence="11">
    <location>
        <begin position="110"/>
        <end position="127"/>
    </location>
</feature>
<dbReference type="PANTHER" id="PTHR10585">
    <property type="entry name" value="ER LUMEN PROTEIN RETAINING RECEPTOR"/>
    <property type="match status" value="1"/>
</dbReference>
<feature type="signal peptide" evidence="12">
    <location>
        <begin position="1"/>
        <end position="31"/>
    </location>
</feature>
<dbReference type="PRINTS" id="PR00660">
    <property type="entry name" value="ERLUMENR"/>
</dbReference>
<comment type="subcellular location">
    <subcellularLocation>
        <location evidence="1 11">Endoplasmic reticulum membrane</location>
        <topology evidence="1 11">Multi-pass membrane protein</topology>
    </subcellularLocation>
</comment>
<evidence type="ECO:0000313" key="14">
    <source>
        <dbReference type="Proteomes" id="UP000657918"/>
    </source>
</evidence>
<sequence length="252" mass="29748">MNIFRLVGDMTHLASVLVLLLKIHTIKSCAGVVEEDMAYEINSISLKTQELYALVFATRYLDIFTHYHSFYNTVMKLIFLGSSFSIVWYMRRHKLVRRSYDKDHDTFRHLFLVLPCLILALLIHEKFTFREVTWAFSLYLEAVAILPQLVLLQRTRNIDNLTGQYVFLLGYFLLHNLCSFNLRLRRKSEYRIQSIVHIKLGLSLLYGATLCPLDMYVILTWISGLVQTLLYADFFYYYFQSWKNNVKLELPA</sequence>
<evidence type="ECO:0000256" key="5">
    <source>
        <dbReference type="ARBA" id="ARBA00022824"/>
    </source>
</evidence>
<evidence type="ECO:0000256" key="2">
    <source>
        <dbReference type="ARBA" id="ARBA00010120"/>
    </source>
</evidence>
<feature type="transmembrane region" description="Helical" evidence="11">
    <location>
        <begin position="164"/>
        <end position="182"/>
    </location>
</feature>
<dbReference type="GO" id="GO:0046923">
    <property type="term" value="F:ER retention sequence binding"/>
    <property type="evidence" value="ECO:0007669"/>
    <property type="project" value="InterPro"/>
</dbReference>
<dbReference type="InterPro" id="IPR000133">
    <property type="entry name" value="ER_ret_rcpt"/>
</dbReference>
<accession>A0A835MHF6</accession>
<keyword evidence="7 11" id="KW-0653">Protein transport</keyword>
<comment type="caution">
    <text evidence="11">Lacks conserved residue(s) required for the propagation of feature annotation.</text>
</comment>
<comment type="caution">
    <text evidence="13">The sequence shown here is derived from an EMBL/GenBank/DDBJ whole genome shotgun (WGS) entry which is preliminary data.</text>
</comment>
<evidence type="ECO:0000256" key="10">
    <source>
        <dbReference type="ARBA" id="ARBA00023170"/>
    </source>
</evidence>
<dbReference type="GO" id="GO:0015031">
    <property type="term" value="P:protein transport"/>
    <property type="evidence" value="ECO:0007669"/>
    <property type="project" value="UniProtKB-KW"/>
</dbReference>
<feature type="transmembrane region" description="Helical" evidence="11">
    <location>
        <begin position="133"/>
        <end position="152"/>
    </location>
</feature>
<evidence type="ECO:0000256" key="9">
    <source>
        <dbReference type="ARBA" id="ARBA00023136"/>
    </source>
</evidence>
<evidence type="ECO:0000256" key="6">
    <source>
        <dbReference type="ARBA" id="ARBA00022892"/>
    </source>
</evidence>
<keyword evidence="3 11" id="KW-0813">Transport</keyword>
<evidence type="ECO:0000256" key="7">
    <source>
        <dbReference type="ARBA" id="ARBA00022927"/>
    </source>
</evidence>
<keyword evidence="12" id="KW-0732">Signal</keyword>